<feature type="chain" id="PRO_5002162342" description="EGF-like domain-containing protein" evidence="2">
    <location>
        <begin position="23"/>
        <end position="213"/>
    </location>
</feature>
<organism evidence="4 5">
    <name type="scientific">Thelohanellus kitauei</name>
    <name type="common">Myxosporean</name>
    <dbReference type="NCBI Taxonomy" id="669202"/>
    <lineage>
        <taxon>Eukaryota</taxon>
        <taxon>Metazoa</taxon>
        <taxon>Cnidaria</taxon>
        <taxon>Myxozoa</taxon>
        <taxon>Myxosporea</taxon>
        <taxon>Bivalvulida</taxon>
        <taxon>Platysporina</taxon>
        <taxon>Myxobolidae</taxon>
        <taxon>Thelohanellus</taxon>
    </lineage>
</organism>
<keyword evidence="1" id="KW-0245">EGF-like domain</keyword>
<dbReference type="Proteomes" id="UP000031668">
    <property type="component" value="Unassembled WGS sequence"/>
</dbReference>
<dbReference type="PROSITE" id="PS01186">
    <property type="entry name" value="EGF_2"/>
    <property type="match status" value="1"/>
</dbReference>
<feature type="domain" description="EGF-like" evidence="3">
    <location>
        <begin position="161"/>
        <end position="198"/>
    </location>
</feature>
<evidence type="ECO:0000313" key="4">
    <source>
        <dbReference type="EMBL" id="KII62823.1"/>
    </source>
</evidence>
<evidence type="ECO:0000259" key="3">
    <source>
        <dbReference type="PROSITE" id="PS50026"/>
    </source>
</evidence>
<dbReference type="EMBL" id="JWZT01004873">
    <property type="protein sequence ID" value="KII62823.1"/>
    <property type="molecule type" value="Genomic_DNA"/>
</dbReference>
<dbReference type="InterPro" id="IPR000742">
    <property type="entry name" value="EGF"/>
</dbReference>
<gene>
    <name evidence="4" type="ORF">RF11_09000</name>
</gene>
<evidence type="ECO:0000256" key="1">
    <source>
        <dbReference type="PROSITE-ProRule" id="PRU00076"/>
    </source>
</evidence>
<keyword evidence="2" id="KW-0732">Signal</keyword>
<feature type="signal peptide" evidence="2">
    <location>
        <begin position="1"/>
        <end position="22"/>
    </location>
</feature>
<evidence type="ECO:0000313" key="5">
    <source>
        <dbReference type="Proteomes" id="UP000031668"/>
    </source>
</evidence>
<feature type="disulfide bond" evidence="1">
    <location>
        <begin position="188"/>
        <end position="197"/>
    </location>
</feature>
<keyword evidence="5" id="KW-1185">Reference proteome</keyword>
<proteinExistence type="predicted"/>
<comment type="caution">
    <text evidence="1">Lacks conserved residue(s) required for the propagation of feature annotation.</text>
</comment>
<name>A0A0C2IBW7_THEKT</name>
<evidence type="ECO:0000256" key="2">
    <source>
        <dbReference type="SAM" id="SignalP"/>
    </source>
</evidence>
<accession>A0A0C2IBW7</accession>
<dbReference type="PROSITE" id="PS50026">
    <property type="entry name" value="EGF_3"/>
    <property type="match status" value="1"/>
</dbReference>
<reference evidence="4 5" key="1">
    <citation type="journal article" date="2014" name="Genome Biol. Evol.">
        <title>The genome of the myxosporean Thelohanellus kitauei shows adaptations to nutrient acquisition within its fish host.</title>
        <authorList>
            <person name="Yang Y."/>
            <person name="Xiong J."/>
            <person name="Zhou Z."/>
            <person name="Huo F."/>
            <person name="Miao W."/>
            <person name="Ran C."/>
            <person name="Liu Y."/>
            <person name="Zhang J."/>
            <person name="Feng J."/>
            <person name="Wang M."/>
            <person name="Wang M."/>
            <person name="Wang L."/>
            <person name="Yao B."/>
        </authorList>
    </citation>
    <scope>NUCLEOTIDE SEQUENCE [LARGE SCALE GENOMIC DNA]</scope>
    <source>
        <strain evidence="4">Wuqing</strain>
    </source>
</reference>
<comment type="caution">
    <text evidence="4">The sequence shown here is derived from an EMBL/GenBank/DDBJ whole genome shotgun (WGS) entry which is preliminary data.</text>
</comment>
<dbReference type="PROSITE" id="PS00022">
    <property type="entry name" value="EGF_1"/>
    <property type="match status" value="1"/>
</dbReference>
<sequence>MIPVRCVSLIPLFFLYLNTDNTLHISSDKQDTSHSKVDKNSDKYRRAIVTVRGSSNTSQKVSYSIKCDINESIVFFSDVEDHVGDFKEEHVVKCSKSFYELVFKWNYSRTVQGYTVNFEIAFKCNGYTGYNCQFEFIDNEHFTTDFFTGELRCLNVCTITNDNPCDNSTCYNHGQFYEKSDASKYCVCYEPWAGDFCEFNRCHIDEDDFMFGE</sequence>
<protein>
    <recommendedName>
        <fullName evidence="3">EGF-like domain-containing protein</fullName>
    </recommendedName>
</protein>
<dbReference type="AlphaFoldDB" id="A0A0C2IBW7"/>
<keyword evidence="1" id="KW-1015">Disulfide bond</keyword>